<organism evidence="1 2">
    <name type="scientific">Mumia zhuanghuii</name>
    <dbReference type="NCBI Taxonomy" id="2585211"/>
    <lineage>
        <taxon>Bacteria</taxon>
        <taxon>Bacillati</taxon>
        <taxon>Actinomycetota</taxon>
        <taxon>Actinomycetes</taxon>
        <taxon>Propionibacteriales</taxon>
        <taxon>Nocardioidaceae</taxon>
        <taxon>Mumia</taxon>
    </lineage>
</organism>
<gene>
    <name evidence="1" type="ORF">FHE65_28890</name>
</gene>
<dbReference type="Proteomes" id="UP000306740">
    <property type="component" value="Unassembled WGS sequence"/>
</dbReference>
<comment type="caution">
    <text evidence="1">The sequence shown here is derived from an EMBL/GenBank/DDBJ whole genome shotgun (WGS) entry which is preliminary data.</text>
</comment>
<dbReference type="RefSeq" id="WP_139107083.1">
    <property type="nucleotide sequence ID" value="NZ_VDFR01000169.1"/>
</dbReference>
<protein>
    <submittedName>
        <fullName evidence="1">Uncharacterized protein</fullName>
    </submittedName>
</protein>
<name>A0A5C4MC69_9ACTN</name>
<dbReference type="EMBL" id="VDFR01000169">
    <property type="protein sequence ID" value="TNC33509.1"/>
    <property type="molecule type" value="Genomic_DNA"/>
</dbReference>
<evidence type="ECO:0000313" key="2">
    <source>
        <dbReference type="Proteomes" id="UP000306740"/>
    </source>
</evidence>
<accession>A0A5C4MC69</accession>
<proteinExistence type="predicted"/>
<dbReference type="AlphaFoldDB" id="A0A5C4MC69"/>
<evidence type="ECO:0000313" key="1">
    <source>
        <dbReference type="EMBL" id="TNC33509.1"/>
    </source>
</evidence>
<sequence length="81" mass="9554">MRLHQHEECGDWLACAVERLRVKERRYFLPRDEQLERAPGQQLWLRDERLCLCPADARRELQWLGLGEGLPVGETSRGPQE</sequence>
<reference evidence="1 2" key="1">
    <citation type="submission" date="2019-05" db="EMBL/GenBank/DDBJ databases">
        <title>Mumia sp. nov., isolated from the intestinal contents of plateau pika (Ochotona curzoniae) in the Qinghai-Tibet plateau of China.</title>
        <authorList>
            <person name="Tian Z."/>
        </authorList>
    </citation>
    <scope>NUCLEOTIDE SEQUENCE [LARGE SCALE GENOMIC DNA]</scope>
    <source>
        <strain evidence="2">527</strain>
    </source>
</reference>